<keyword evidence="2" id="KW-1185">Reference proteome</keyword>
<protein>
    <submittedName>
        <fullName evidence="1">Uncharacterized protein</fullName>
    </submittedName>
</protein>
<accession>A0A517TSF4</accession>
<name>A0A517TSF4_9BACT</name>
<reference evidence="1 2" key="1">
    <citation type="submission" date="2019-02" db="EMBL/GenBank/DDBJ databases">
        <title>Deep-cultivation of Planctomycetes and their phenomic and genomic characterization uncovers novel biology.</title>
        <authorList>
            <person name="Wiegand S."/>
            <person name="Jogler M."/>
            <person name="Boedeker C."/>
            <person name="Pinto D."/>
            <person name="Vollmers J."/>
            <person name="Rivas-Marin E."/>
            <person name="Kohn T."/>
            <person name="Peeters S.H."/>
            <person name="Heuer A."/>
            <person name="Rast P."/>
            <person name="Oberbeckmann S."/>
            <person name="Bunk B."/>
            <person name="Jeske O."/>
            <person name="Meyerdierks A."/>
            <person name="Storesund J.E."/>
            <person name="Kallscheuer N."/>
            <person name="Luecker S."/>
            <person name="Lage O.M."/>
            <person name="Pohl T."/>
            <person name="Merkel B.J."/>
            <person name="Hornburger P."/>
            <person name="Mueller R.-W."/>
            <person name="Bruemmer F."/>
            <person name="Labrenz M."/>
            <person name="Spormann A.M."/>
            <person name="Op den Camp H."/>
            <person name="Overmann J."/>
            <person name="Amann R."/>
            <person name="Jetten M.S.M."/>
            <person name="Mascher T."/>
            <person name="Medema M.H."/>
            <person name="Devos D.P."/>
            <person name="Kaster A.-K."/>
            <person name="Ovreas L."/>
            <person name="Rohde M."/>
            <person name="Galperin M.Y."/>
            <person name="Jogler C."/>
        </authorList>
    </citation>
    <scope>NUCLEOTIDE SEQUENCE [LARGE SCALE GENOMIC DNA]</scope>
    <source>
        <strain evidence="1 2">I41</strain>
    </source>
</reference>
<proteinExistence type="predicted"/>
<gene>
    <name evidence="1" type="ORF">I41_04600</name>
</gene>
<sequence length="118" mass="13092">MPHYLLYTALALVVIAAGVVNRLRKSSAPLLESSSPVQEANLANCDEAILAARRTPYWRNLTFSDRFAVDCRPAPGGWQLTANMTTNEDLCQLYVGRDRLIVPRLPCQGVGARERDSF</sequence>
<evidence type="ECO:0000313" key="2">
    <source>
        <dbReference type="Proteomes" id="UP000317909"/>
    </source>
</evidence>
<evidence type="ECO:0000313" key="1">
    <source>
        <dbReference type="EMBL" id="QDT71303.1"/>
    </source>
</evidence>
<dbReference type="AlphaFoldDB" id="A0A517TSF4"/>
<organism evidence="1 2">
    <name type="scientific">Lacipirellula limnantheis</name>
    <dbReference type="NCBI Taxonomy" id="2528024"/>
    <lineage>
        <taxon>Bacteria</taxon>
        <taxon>Pseudomonadati</taxon>
        <taxon>Planctomycetota</taxon>
        <taxon>Planctomycetia</taxon>
        <taxon>Pirellulales</taxon>
        <taxon>Lacipirellulaceae</taxon>
        <taxon>Lacipirellula</taxon>
    </lineage>
</organism>
<dbReference type="KEGG" id="llh:I41_04600"/>
<dbReference type="EMBL" id="CP036339">
    <property type="protein sequence ID" value="QDT71303.1"/>
    <property type="molecule type" value="Genomic_DNA"/>
</dbReference>
<dbReference type="Proteomes" id="UP000317909">
    <property type="component" value="Chromosome"/>
</dbReference>